<dbReference type="KEGG" id="vgu:HYG85_24205"/>
<dbReference type="RefSeq" id="WP_212691783.1">
    <property type="nucleotide sequence ID" value="NZ_CP058561.1"/>
</dbReference>
<dbReference type="Proteomes" id="UP000677305">
    <property type="component" value="Chromosome"/>
</dbReference>
<keyword evidence="2" id="KW-1185">Reference proteome</keyword>
<accession>A0A8J8SEM6</accession>
<gene>
    <name evidence="1" type="ORF">HYG85_24205</name>
</gene>
<sequence length="273" mass="31950">MQRILILIFIFLLGLNMKQPTNNLESEIIINKKSYKYGFKNNTIFLYDEKEDKHYSDNINIPDDKTILCMTTGDLDDDGTDEILLLSSAKGKKYGNDLIIYSTVIENETIKCGKIYKNDFTNVKPWEIKLCDLDGDNNKDIYVGVYKSTPMFDKVENRPFFFNWNGKILTKKWTGSKLEHPLESVHFYDIIGDSKEEMIVVEKLENTKEVISIYYWFNFGFIKFAESNSYYNIEDISLITQDDIKYISLNLGRKKHIKLHLEGNKFIENISLD</sequence>
<evidence type="ECO:0000313" key="1">
    <source>
        <dbReference type="EMBL" id="QUH31869.1"/>
    </source>
</evidence>
<name>A0A8J8SEM6_9FIRM</name>
<dbReference type="EMBL" id="CP058561">
    <property type="protein sequence ID" value="QUH31869.1"/>
    <property type="molecule type" value="Genomic_DNA"/>
</dbReference>
<evidence type="ECO:0000313" key="2">
    <source>
        <dbReference type="Proteomes" id="UP000677305"/>
    </source>
</evidence>
<dbReference type="AlphaFoldDB" id="A0A8J8SEM6"/>
<dbReference type="SUPFAM" id="SSF69318">
    <property type="entry name" value="Integrin alpha N-terminal domain"/>
    <property type="match status" value="1"/>
</dbReference>
<proteinExistence type="predicted"/>
<protein>
    <submittedName>
        <fullName evidence="1">Uncharacterized protein</fullName>
    </submittedName>
</protein>
<organism evidence="1 2">
    <name type="scientific">Vallitalea guaymasensis</name>
    <dbReference type="NCBI Taxonomy" id="1185412"/>
    <lineage>
        <taxon>Bacteria</taxon>
        <taxon>Bacillati</taxon>
        <taxon>Bacillota</taxon>
        <taxon>Clostridia</taxon>
        <taxon>Lachnospirales</taxon>
        <taxon>Vallitaleaceae</taxon>
        <taxon>Vallitalea</taxon>
    </lineage>
</organism>
<dbReference type="InterPro" id="IPR028994">
    <property type="entry name" value="Integrin_alpha_N"/>
</dbReference>
<reference evidence="1 2" key="1">
    <citation type="submission" date="2020-07" db="EMBL/GenBank/DDBJ databases">
        <title>Vallitalea guaymasensis genome.</title>
        <authorList>
            <person name="Postec A."/>
        </authorList>
    </citation>
    <scope>NUCLEOTIDE SEQUENCE [LARGE SCALE GENOMIC DNA]</scope>
    <source>
        <strain evidence="1 2">Ra1766G1</strain>
    </source>
</reference>